<protein>
    <submittedName>
        <fullName evidence="1">Uncharacterized protein</fullName>
    </submittedName>
</protein>
<evidence type="ECO:0000313" key="1">
    <source>
        <dbReference type="EMBL" id="QHT07071.1"/>
    </source>
</evidence>
<reference evidence="1" key="1">
    <citation type="journal article" date="2020" name="Nature">
        <title>Giant virus diversity and host interactions through global metagenomics.</title>
        <authorList>
            <person name="Schulz F."/>
            <person name="Roux S."/>
            <person name="Paez-Espino D."/>
            <person name="Jungbluth S."/>
            <person name="Walsh D.A."/>
            <person name="Denef V.J."/>
            <person name="McMahon K.D."/>
            <person name="Konstantinidis K.T."/>
            <person name="Eloe-Fadrosh E.A."/>
            <person name="Kyrpides N.C."/>
            <person name="Woyke T."/>
        </authorList>
    </citation>
    <scope>NUCLEOTIDE SEQUENCE</scope>
    <source>
        <strain evidence="1">GVMAG-M-3300021962-46</strain>
    </source>
</reference>
<dbReference type="EMBL" id="MN739479">
    <property type="protein sequence ID" value="QHT07071.1"/>
    <property type="molecule type" value="Genomic_DNA"/>
</dbReference>
<dbReference type="AlphaFoldDB" id="A0A6C0CRI3"/>
<sequence length="71" mass="8682">MTVETLHFWTMEILKVIQYYLQSKPEPSIVSPYQKGIEEISKILRHTHDKLERIYYKYYLHPSLQTTIYTF</sequence>
<accession>A0A6C0CRI3</accession>
<proteinExistence type="predicted"/>
<name>A0A6C0CRI3_9ZZZZ</name>
<organism evidence="1">
    <name type="scientific">viral metagenome</name>
    <dbReference type="NCBI Taxonomy" id="1070528"/>
    <lineage>
        <taxon>unclassified sequences</taxon>
        <taxon>metagenomes</taxon>
        <taxon>organismal metagenomes</taxon>
    </lineage>
</organism>